<gene>
    <name evidence="3" type="ORF">H8S01_12375</name>
</gene>
<evidence type="ECO:0000256" key="1">
    <source>
        <dbReference type="SAM" id="MobiDB-lite"/>
    </source>
</evidence>
<keyword evidence="4" id="KW-1185">Reference proteome</keyword>
<dbReference type="RefSeq" id="WP_186837376.1">
    <property type="nucleotide sequence ID" value="NZ_JACOPD010000010.1"/>
</dbReference>
<feature type="domain" description="DUF6128" evidence="2">
    <location>
        <begin position="230"/>
        <end position="319"/>
    </location>
</feature>
<accession>A0ABR7G2V1</accession>
<organism evidence="3 4">
    <name type="scientific">Lachnospira hominis</name>
    <name type="common">ex Liu et al. 2021</name>
    <dbReference type="NCBI Taxonomy" id="2763051"/>
    <lineage>
        <taxon>Bacteria</taxon>
        <taxon>Bacillati</taxon>
        <taxon>Bacillota</taxon>
        <taxon>Clostridia</taxon>
        <taxon>Lachnospirales</taxon>
        <taxon>Lachnospiraceae</taxon>
        <taxon>Lachnospira</taxon>
    </lineage>
</organism>
<protein>
    <recommendedName>
        <fullName evidence="2">DUF6128 domain-containing protein</fullName>
    </recommendedName>
</protein>
<proteinExistence type="predicted"/>
<sequence length="323" mass="37605">MIEYKRFISYIYAYAGGVRDKNTGFAKAQVQGQKFELAINLRGVYTDTPEYMNVSLVMQKEENKSKYRLLIVGRILVNNGIGSYMGVFNAENIENSGFEFSDICGIAITKENDTYYMMSSMWQDDEINENNIEFLPKGYNKNLQMKQAGDEAATPQTTEQSPQAEIEQVGDSVINTEEQQKNTDSQPQQPLRATETENFEIQEILDIEGVEKLFEQEDSVNVFDDDYYYDCIEVTPETLRKLPVEDEVIVNNSFLIHGFYNYKHLLLGRVRENENHTRYFIGVPGMYSNRDRFMASMFGFDNFKKSHRSDFSNPYFGYWYQEF</sequence>
<evidence type="ECO:0000313" key="3">
    <source>
        <dbReference type="EMBL" id="MBC5681749.1"/>
    </source>
</evidence>
<dbReference type="InterPro" id="IPR046131">
    <property type="entry name" value="DUF6128"/>
</dbReference>
<evidence type="ECO:0000313" key="4">
    <source>
        <dbReference type="Proteomes" id="UP000628463"/>
    </source>
</evidence>
<dbReference type="EMBL" id="JACOPD010000010">
    <property type="protein sequence ID" value="MBC5681749.1"/>
    <property type="molecule type" value="Genomic_DNA"/>
</dbReference>
<evidence type="ECO:0000259" key="2">
    <source>
        <dbReference type="Pfam" id="PF19623"/>
    </source>
</evidence>
<reference evidence="3 4" key="1">
    <citation type="submission" date="2020-08" db="EMBL/GenBank/DDBJ databases">
        <title>Genome public.</title>
        <authorList>
            <person name="Liu C."/>
            <person name="Sun Q."/>
        </authorList>
    </citation>
    <scope>NUCLEOTIDE SEQUENCE [LARGE SCALE GENOMIC DNA]</scope>
    <source>
        <strain evidence="3 4">NSJ-43</strain>
    </source>
</reference>
<name>A0ABR7G2V1_9FIRM</name>
<dbReference type="Pfam" id="PF19623">
    <property type="entry name" value="DUF6128"/>
    <property type="match status" value="1"/>
</dbReference>
<feature type="region of interest" description="Disordered" evidence="1">
    <location>
        <begin position="146"/>
        <end position="167"/>
    </location>
</feature>
<feature type="compositionally biased region" description="Polar residues" evidence="1">
    <location>
        <begin position="154"/>
        <end position="163"/>
    </location>
</feature>
<comment type="caution">
    <text evidence="3">The sequence shown here is derived from an EMBL/GenBank/DDBJ whole genome shotgun (WGS) entry which is preliminary data.</text>
</comment>
<dbReference type="Proteomes" id="UP000628463">
    <property type="component" value="Unassembled WGS sequence"/>
</dbReference>